<dbReference type="RefSeq" id="WP_271139860.1">
    <property type="nucleotide sequence ID" value="NZ_JAPYYP010000007.1"/>
</dbReference>
<feature type="chain" id="PRO_5040957501" description="MucB/RseB N-terminal domain-containing protein" evidence="2">
    <location>
        <begin position="24"/>
        <end position="302"/>
    </location>
</feature>
<feature type="domain" description="MucB/RseB N-terminal" evidence="3">
    <location>
        <begin position="228"/>
        <end position="271"/>
    </location>
</feature>
<protein>
    <recommendedName>
        <fullName evidence="3">MucB/RseB N-terminal domain-containing protein</fullName>
    </recommendedName>
</protein>
<dbReference type="Gene3D" id="2.50.20.10">
    <property type="entry name" value="Lipoprotein localisation LolA/LolB/LppX"/>
    <property type="match status" value="1"/>
</dbReference>
<proteinExistence type="predicted"/>
<dbReference type="Pfam" id="PF03888">
    <property type="entry name" value="MucB_RseB"/>
    <property type="match status" value="1"/>
</dbReference>
<dbReference type="Proteomes" id="UP001151071">
    <property type="component" value="Unassembled WGS sequence"/>
</dbReference>
<gene>
    <name evidence="4" type="ORF">O3V59_07970</name>
</gene>
<keyword evidence="2" id="KW-0732">Signal</keyword>
<organism evidence="4 5">
    <name type="scientific">Brevibacillus thermoruber</name>
    <dbReference type="NCBI Taxonomy" id="33942"/>
    <lineage>
        <taxon>Bacteria</taxon>
        <taxon>Bacillati</taxon>
        <taxon>Bacillota</taxon>
        <taxon>Bacilli</taxon>
        <taxon>Bacillales</taxon>
        <taxon>Paenibacillaceae</taxon>
        <taxon>Brevibacillus</taxon>
    </lineage>
</organism>
<evidence type="ECO:0000313" key="4">
    <source>
        <dbReference type="EMBL" id="MDA5108295.1"/>
    </source>
</evidence>
<feature type="compositionally biased region" description="Polar residues" evidence="1">
    <location>
        <begin position="26"/>
        <end position="44"/>
    </location>
</feature>
<feature type="region of interest" description="Disordered" evidence="1">
    <location>
        <begin position="26"/>
        <end position="45"/>
    </location>
</feature>
<evidence type="ECO:0000256" key="1">
    <source>
        <dbReference type="SAM" id="MobiDB-lite"/>
    </source>
</evidence>
<evidence type="ECO:0000313" key="5">
    <source>
        <dbReference type="Proteomes" id="UP001151071"/>
    </source>
</evidence>
<evidence type="ECO:0000259" key="3">
    <source>
        <dbReference type="Pfam" id="PF03888"/>
    </source>
</evidence>
<dbReference type="InterPro" id="IPR033434">
    <property type="entry name" value="MucB/RseB_N"/>
</dbReference>
<dbReference type="EMBL" id="JAPYYP010000007">
    <property type="protein sequence ID" value="MDA5108295.1"/>
    <property type="molecule type" value="Genomic_DNA"/>
</dbReference>
<evidence type="ECO:0000256" key="2">
    <source>
        <dbReference type="SAM" id="SignalP"/>
    </source>
</evidence>
<reference evidence="4" key="1">
    <citation type="submission" date="2022-12" db="EMBL/GenBank/DDBJ databases">
        <title>Draft genome sequence of the thermophilic strain Brevibacillus thermoruber HT42, isolated from Los Humeros, Puebla, Mexico, with biotechnological potential.</title>
        <authorList>
            <person name="Lara Sanchez J."/>
            <person name="Solis Palacios R."/>
            <person name="Bustos Baena A.S."/>
            <person name="Ruz Baez A.E."/>
            <person name="Espinosa Luna G."/>
            <person name="Oliart Ros R.M."/>
        </authorList>
    </citation>
    <scope>NUCLEOTIDE SEQUENCE</scope>
    <source>
        <strain evidence="4">HT42</strain>
    </source>
</reference>
<accession>A0A9X3TQ34</accession>
<feature type="signal peptide" evidence="2">
    <location>
        <begin position="1"/>
        <end position="23"/>
    </location>
</feature>
<name>A0A9X3TQ34_9BACL</name>
<comment type="caution">
    <text evidence="4">The sequence shown here is derived from an EMBL/GenBank/DDBJ whole genome shotgun (WGS) entry which is preliminary data.</text>
</comment>
<sequence length="302" mass="33908">MSKKMMIAGCTGICLLLTSVAYGSSGDTGNAPSPASNETTVQQKSEIHSARQDITAAEIREKMLNAIDYYTTIQGAYRIIQKPIGVDEVVEFDVSIGDTPGSYVKVKSNVTGKQSEHISNGETMIHLYEQEKAFVKQQKIKKVTKESKIQKGPRYYKDEEGIPVYKYRKDPSYAERAHDVIFPQAYGFWLYRYPHEIVGTEQYLDRTAVVLEGTLSGTLAEKHRANTFKLWVDQETGVLLKLVETDDEGTVMNQMEVLRLSIDKGADTSKFQIIEPKGWKEISPVLNKEREVRVGPSGKEAE</sequence>
<dbReference type="AlphaFoldDB" id="A0A9X3TQ34"/>
<keyword evidence="5" id="KW-1185">Reference proteome</keyword>